<dbReference type="SMART" id="SM00708">
    <property type="entry name" value="PhBP"/>
    <property type="match status" value="1"/>
</dbReference>
<dbReference type="SUPFAM" id="SSF47565">
    <property type="entry name" value="Insect pheromone/odorant-binding proteins"/>
    <property type="match status" value="1"/>
</dbReference>
<dbReference type="InterPro" id="IPR006170">
    <property type="entry name" value="PBP/GOBP"/>
</dbReference>
<evidence type="ECO:0000256" key="4">
    <source>
        <dbReference type="SAM" id="SignalP"/>
    </source>
</evidence>
<dbReference type="PANTHER" id="PTHR21364:SF2">
    <property type="entry name" value="GENERAL ODORANT-BINDING PROTEIN 19A"/>
    <property type="match status" value="1"/>
</dbReference>
<dbReference type="SMR" id="G3M0D3"/>
<proteinExistence type="evidence at transcript level"/>
<evidence type="ECO:0000313" key="5">
    <source>
        <dbReference type="EMBL" id="AEO27860.1"/>
    </source>
</evidence>
<sequence length="139" mass="15510">MAKFLLSSVGVLVLIAYVQSGPVPEEFKDVQPTIRAACVKESGLTNEELVNKAALGEFTDDPQLKCYLKCIFDQFRLVSKRGINFDAMLALSPPSMKENAIKMVKECRDTKGKEGDLCDLSFEVTKCLYNSNPETYFIL</sequence>
<keyword evidence="4" id="KW-0732">Signal</keyword>
<dbReference type="PANTHER" id="PTHR21364">
    <property type="entry name" value="GENERAL ODORANT-BINDING PROTEIN 19A"/>
    <property type="match status" value="1"/>
</dbReference>
<dbReference type="CDD" id="cd23992">
    <property type="entry name" value="PBP_GOBP"/>
    <property type="match status" value="1"/>
</dbReference>
<dbReference type="EMBL" id="JN587220">
    <property type="protein sequence ID" value="AEO27860.1"/>
    <property type="molecule type" value="mRNA"/>
</dbReference>
<protein>
    <submittedName>
        <fullName evidence="5">Odorant-binding protein 10</fullName>
    </submittedName>
</protein>
<dbReference type="GO" id="GO:0005549">
    <property type="term" value="F:odorant binding"/>
    <property type="evidence" value="ECO:0007669"/>
    <property type="project" value="InterPro"/>
</dbReference>
<name>G3M0D3_9HYME</name>
<evidence type="ECO:0000256" key="1">
    <source>
        <dbReference type="ARBA" id="ARBA00004613"/>
    </source>
</evidence>
<dbReference type="Gene3D" id="1.10.238.20">
    <property type="entry name" value="Pheromone/general odorant binding protein domain"/>
    <property type="match status" value="1"/>
</dbReference>
<dbReference type="GO" id="GO:0007608">
    <property type="term" value="P:sensory perception of smell"/>
    <property type="evidence" value="ECO:0007669"/>
    <property type="project" value="UniProtKB-ARBA"/>
</dbReference>
<reference evidence="5" key="1">
    <citation type="submission" date="2011-08" db="EMBL/GenBank/DDBJ databases">
        <title>Identification and Expression Pattern of Putative Odorant-Binding Proteins and Chemosensory Proteins in Antennae of the Microplitis.</title>
        <authorList>
            <person name="Li K.M."/>
            <person name="Zhang Y.J."/>
            <person name="Guo Y.Y."/>
        </authorList>
    </citation>
    <scope>NUCLEOTIDE SEQUENCE</scope>
</reference>
<feature type="chain" id="PRO_5003446897" evidence="4">
    <location>
        <begin position="21"/>
        <end position="139"/>
    </location>
</feature>
<feature type="signal peptide" evidence="4">
    <location>
        <begin position="1"/>
        <end position="20"/>
    </location>
</feature>
<accession>G3M0D3</accession>
<evidence type="ECO:0000256" key="2">
    <source>
        <dbReference type="ARBA" id="ARBA00008098"/>
    </source>
</evidence>
<comment type="subcellular location">
    <subcellularLocation>
        <location evidence="1">Secreted</location>
    </subcellularLocation>
</comment>
<organism evidence="5">
    <name type="scientific">Microplitis mediator</name>
    <dbReference type="NCBI Taxonomy" id="375433"/>
    <lineage>
        <taxon>Eukaryota</taxon>
        <taxon>Metazoa</taxon>
        <taxon>Ecdysozoa</taxon>
        <taxon>Arthropoda</taxon>
        <taxon>Hexapoda</taxon>
        <taxon>Insecta</taxon>
        <taxon>Pterygota</taxon>
        <taxon>Neoptera</taxon>
        <taxon>Endopterygota</taxon>
        <taxon>Hymenoptera</taxon>
        <taxon>Apocrita</taxon>
        <taxon>Ichneumonoidea</taxon>
        <taxon>Braconidae</taxon>
        <taxon>Microgastrinae</taxon>
        <taxon>Microplitis</taxon>
    </lineage>
</organism>
<dbReference type="FunFam" id="1.10.238.20:FF:000001">
    <property type="entry name" value="General odorant-binding protein lush"/>
    <property type="match status" value="1"/>
</dbReference>
<dbReference type="GO" id="GO:0005576">
    <property type="term" value="C:extracellular region"/>
    <property type="evidence" value="ECO:0007669"/>
    <property type="project" value="UniProtKB-SubCell"/>
</dbReference>
<comment type="similarity">
    <text evidence="2">Belongs to the PBP/GOBP family.</text>
</comment>
<keyword evidence="3" id="KW-0964">Secreted</keyword>
<gene>
    <name evidence="5" type="primary">OBP10</name>
</gene>
<dbReference type="InterPro" id="IPR036728">
    <property type="entry name" value="PBP_GOBP_sf"/>
</dbReference>
<dbReference type="AlphaFoldDB" id="G3M0D3"/>
<evidence type="ECO:0000256" key="3">
    <source>
        <dbReference type="ARBA" id="ARBA00022525"/>
    </source>
</evidence>
<dbReference type="Pfam" id="PF01395">
    <property type="entry name" value="PBP_GOBP"/>
    <property type="match status" value="1"/>
</dbReference>